<dbReference type="Gene3D" id="4.10.240.10">
    <property type="entry name" value="Zn(2)-C6 fungal-type DNA-binding domain"/>
    <property type="match status" value="1"/>
</dbReference>
<dbReference type="PROSITE" id="PS50048">
    <property type="entry name" value="ZN2_CY6_FUNGAL_2"/>
    <property type="match status" value="1"/>
</dbReference>
<evidence type="ECO:0000259" key="2">
    <source>
        <dbReference type="PROSITE" id="PS50048"/>
    </source>
</evidence>
<feature type="domain" description="Zn(2)-C6 fungal-type" evidence="2">
    <location>
        <begin position="12"/>
        <end position="53"/>
    </location>
</feature>
<dbReference type="GO" id="GO:0000981">
    <property type="term" value="F:DNA-binding transcription factor activity, RNA polymerase II-specific"/>
    <property type="evidence" value="ECO:0007669"/>
    <property type="project" value="InterPro"/>
</dbReference>
<reference evidence="3 4" key="1">
    <citation type="submission" date="2019-12" db="EMBL/GenBank/DDBJ databases">
        <title>A genome sequence resource for the geographically widespread anthracnose pathogen Colletotrichum asianum.</title>
        <authorList>
            <person name="Meng Y."/>
        </authorList>
    </citation>
    <scope>NUCLEOTIDE SEQUENCE [LARGE SCALE GENOMIC DNA]</scope>
    <source>
        <strain evidence="3 4">ICMP 18580</strain>
    </source>
</reference>
<dbReference type="CDD" id="cd00067">
    <property type="entry name" value="GAL4"/>
    <property type="match status" value="1"/>
</dbReference>
<accession>A0A8H3ZQF4</accession>
<proteinExistence type="predicted"/>
<gene>
    <name evidence="3" type="ORF">GQ607_004041</name>
</gene>
<comment type="caution">
    <text evidence="3">The sequence shown here is derived from an EMBL/GenBank/DDBJ whole genome shotgun (WGS) entry which is preliminary data.</text>
</comment>
<organism evidence="3 4">
    <name type="scientific">Colletotrichum asianum</name>
    <dbReference type="NCBI Taxonomy" id="702518"/>
    <lineage>
        <taxon>Eukaryota</taxon>
        <taxon>Fungi</taxon>
        <taxon>Dikarya</taxon>
        <taxon>Ascomycota</taxon>
        <taxon>Pezizomycotina</taxon>
        <taxon>Sordariomycetes</taxon>
        <taxon>Hypocreomycetidae</taxon>
        <taxon>Glomerellales</taxon>
        <taxon>Glomerellaceae</taxon>
        <taxon>Colletotrichum</taxon>
        <taxon>Colletotrichum gloeosporioides species complex</taxon>
    </lineage>
</organism>
<dbReference type="EMBL" id="WOWK01000016">
    <property type="protein sequence ID" value="KAF0328629.1"/>
    <property type="molecule type" value="Genomic_DNA"/>
</dbReference>
<evidence type="ECO:0000313" key="4">
    <source>
        <dbReference type="Proteomes" id="UP000434172"/>
    </source>
</evidence>
<dbReference type="OrthoDB" id="5958943at2759"/>
<dbReference type="Proteomes" id="UP000434172">
    <property type="component" value="Unassembled WGS sequence"/>
</dbReference>
<dbReference type="InterPro" id="IPR001138">
    <property type="entry name" value="Zn2Cys6_DnaBD"/>
</dbReference>
<dbReference type="InterPro" id="IPR036864">
    <property type="entry name" value="Zn2-C6_fun-type_DNA-bd_sf"/>
</dbReference>
<dbReference type="SUPFAM" id="SSF57701">
    <property type="entry name" value="Zn2/Cys6 DNA-binding domain"/>
    <property type="match status" value="1"/>
</dbReference>
<sequence length="589" mass="66132">MSSSKQRKQYSSCDNCHRSRVACNASKRGYQPGDIDWRGSCSRCALKQQACTFTWMKNTNKKGLGPEAPKGLEMAHVPEARLNELDMNASLESLVKQAFEPSLALLIDGCPLVKNSSEARTTSVTDMFRTLDRDLKQEVVSQAPGDGQAPDRGEAELGNQIEYFLRTAIKGFAARWAPQILQSHGGLPTNSTEDFVRESWRAARRDMLKVINRVSYQSVLALYLFAQTPIPTGIPHDEVMDGIDGLTCLHTALSQIQRLRERRSHDHLDELGSRVEFGSSSPSVVAEQVSSRFLDLETRIYWTAVVWDTESSLTSNLRASLTSGLKGACLEPVWLLVRAFLVGSFLPQSKDWLISGLEVNDKTAIKILSAASVANIYLWKTVTSLKEALREGADETSLFSTWEATLDALEIYTTSIRPLLRLCERQLHFLNQESRLHWFDLNLKHHLGILKMVEALEVASRSDLLAQITEIRQEAEREIVNVLKFGTESKCVIRTAAATAHRTRADRLQDCTSSEESVVSMSPWIALIVESVSLLSKIIHTRYLEKRMQYDACIYMLRLAADVLDHLPNYVRCVSEGQDSLQKLREKIA</sequence>
<keyword evidence="1" id="KW-0539">Nucleus</keyword>
<evidence type="ECO:0000256" key="1">
    <source>
        <dbReference type="ARBA" id="ARBA00023242"/>
    </source>
</evidence>
<evidence type="ECO:0000313" key="3">
    <source>
        <dbReference type="EMBL" id="KAF0328629.1"/>
    </source>
</evidence>
<dbReference type="GO" id="GO:0008270">
    <property type="term" value="F:zinc ion binding"/>
    <property type="evidence" value="ECO:0007669"/>
    <property type="project" value="InterPro"/>
</dbReference>
<dbReference type="AlphaFoldDB" id="A0A8H3ZQF4"/>
<keyword evidence="4" id="KW-1185">Reference proteome</keyword>
<protein>
    <recommendedName>
        <fullName evidence="2">Zn(2)-C6 fungal-type domain-containing protein</fullName>
    </recommendedName>
</protein>
<name>A0A8H3ZQF4_9PEZI</name>